<protein>
    <submittedName>
        <fullName evidence="1">Uncharacterized protein</fullName>
    </submittedName>
</protein>
<reference evidence="1" key="1">
    <citation type="submission" date="2018-05" db="EMBL/GenBank/DDBJ databases">
        <authorList>
            <person name="Lanie J.A."/>
            <person name="Ng W.-L."/>
            <person name="Kazmierczak K.M."/>
            <person name="Andrzejewski T.M."/>
            <person name="Davidsen T.M."/>
            <person name="Wayne K.J."/>
            <person name="Tettelin H."/>
            <person name="Glass J.I."/>
            <person name="Rusch D."/>
            <person name="Podicherti R."/>
            <person name="Tsui H.-C.T."/>
            <person name="Winkler M.E."/>
        </authorList>
    </citation>
    <scope>NUCLEOTIDE SEQUENCE</scope>
</reference>
<feature type="non-terminal residue" evidence="1">
    <location>
        <position position="107"/>
    </location>
</feature>
<name>A0A382RPB9_9ZZZZ</name>
<sequence>MQLVSFLNKLIKEDGFILIDANSKKYIIGNPKKEVPITLKLLDKKLHYKLLIYPDLYFGEAYTDGTLEIENGSLTDFLEMTMKNIGRNDINIFGKILKKIRGTYRYL</sequence>
<accession>A0A382RPB9</accession>
<organism evidence="1">
    <name type="scientific">marine metagenome</name>
    <dbReference type="NCBI Taxonomy" id="408172"/>
    <lineage>
        <taxon>unclassified sequences</taxon>
        <taxon>metagenomes</taxon>
        <taxon>ecological metagenomes</taxon>
    </lineage>
</organism>
<dbReference type="EMBL" id="UINC01122575">
    <property type="protein sequence ID" value="SVC98471.1"/>
    <property type="molecule type" value="Genomic_DNA"/>
</dbReference>
<gene>
    <name evidence="1" type="ORF">METZ01_LOCUS351325</name>
</gene>
<dbReference type="AlphaFoldDB" id="A0A382RPB9"/>
<proteinExistence type="predicted"/>
<evidence type="ECO:0000313" key="1">
    <source>
        <dbReference type="EMBL" id="SVC98471.1"/>
    </source>
</evidence>